<dbReference type="GO" id="GO:0005737">
    <property type="term" value="C:cytoplasm"/>
    <property type="evidence" value="ECO:0007669"/>
    <property type="project" value="TreeGrafter"/>
</dbReference>
<evidence type="ECO:0000259" key="3">
    <source>
        <dbReference type="PROSITE" id="PS51718"/>
    </source>
</evidence>
<dbReference type="InterPro" id="IPR001401">
    <property type="entry name" value="Dynamin_GTPase"/>
</dbReference>
<dbReference type="SMART" id="SM00053">
    <property type="entry name" value="DYNc"/>
    <property type="match status" value="1"/>
</dbReference>
<dbReference type="PRINTS" id="PR00625">
    <property type="entry name" value="JDOMAIN"/>
</dbReference>
<dbReference type="GO" id="GO:0016020">
    <property type="term" value="C:membrane"/>
    <property type="evidence" value="ECO:0007669"/>
    <property type="project" value="TreeGrafter"/>
</dbReference>
<feature type="domain" description="J" evidence="2">
    <location>
        <begin position="19"/>
        <end position="83"/>
    </location>
</feature>
<accession>A0A8J2WHV9</accession>
<dbReference type="GO" id="GO:0008017">
    <property type="term" value="F:microtubule binding"/>
    <property type="evidence" value="ECO:0007669"/>
    <property type="project" value="TreeGrafter"/>
</dbReference>
<feature type="region of interest" description="Disordered" evidence="1">
    <location>
        <begin position="659"/>
        <end position="750"/>
    </location>
</feature>
<sequence>MDDQAMDAEAAAILRQEATAYDVLGVDPRADANAIRRAYHNRSMRWHPDRCNHARRTEVMQRINSSYESVRDEARRANYDESLRAAARRARRNRDSPWIGATMRNGAYGRLMEFVAKVDRDGVFEMTLPTIVVVGLESHGKSSLMERLALRDVFPRGVGFVTRMPILLKLRQVNFENSVGIRLIRLSGSSVVEEVEEEKKFYDIGQRNFAEVVAEKMQQFISQRGGGSGDMQVVIDHRIEIEIRAADLVDIDLLDLPGIVSMPKDVAEASLRLTREFLQRDDTLALCVIDDLLPAVRSSQALGEIGRVDGLGARTIVVLTKVDMLQGPSSQQNPARLAHRLANPATTVGFAPKAFIPVINRGEDDGRSLSDTLDAEEATFAEWKRTTPELPAADHLGLTGVLKSLNSLIEEHIRQKWLPHQLEKATRRLQVVRDEIDSLGALSVSRELFLDRLCEVVSEKLAELDLKNGSSNPEMKFYYDWMAKLNFPADIPRGGGRFNRVRRRMRAKAIWKLIVESVPSEDLVRKLISLALSDSQLPVKMDRFDPSIGRTLCAYAMNNNAEIETLANLGFREHCYSEPLDDYQYHNHAAAADSRIREEAKDAVLEHVFMPLVERSFWSGLQLDLQESPQSRDRRNHLLAQDAALVRLIDELNRFRDGQHSNAQAPAGDGGSPAGAGRATPTDSSGRRRNSGRRRHPRGNPPQSPFGQSSSTFGGGSPFGGASPAPSGFTDASGGFTFGHGGPTFSASPS</sequence>
<dbReference type="InterPro" id="IPR022812">
    <property type="entry name" value="Dynamin"/>
</dbReference>
<dbReference type="Gene3D" id="3.40.50.300">
    <property type="entry name" value="P-loop containing nucleotide triphosphate hydrolases"/>
    <property type="match status" value="1"/>
</dbReference>
<dbReference type="InterPro" id="IPR045063">
    <property type="entry name" value="Dynamin_N"/>
</dbReference>
<dbReference type="PANTHER" id="PTHR11566:SF21">
    <property type="entry name" value="DYNAMIN RELATED PROTEIN 1, ISOFORM A"/>
    <property type="match status" value="1"/>
</dbReference>
<evidence type="ECO:0000313" key="5">
    <source>
        <dbReference type="Proteomes" id="UP000789595"/>
    </source>
</evidence>
<dbReference type="OrthoDB" id="552049at2759"/>
<protein>
    <recommendedName>
        <fullName evidence="6">Dynamin GTPase</fullName>
    </recommendedName>
</protein>
<dbReference type="SUPFAM" id="SSF52540">
    <property type="entry name" value="P-loop containing nucleoside triphosphate hydrolases"/>
    <property type="match status" value="1"/>
</dbReference>
<feature type="compositionally biased region" description="Basic residues" evidence="1">
    <location>
        <begin position="687"/>
        <end position="698"/>
    </location>
</feature>
<dbReference type="Proteomes" id="UP000789595">
    <property type="component" value="Unassembled WGS sequence"/>
</dbReference>
<dbReference type="CDD" id="cd06257">
    <property type="entry name" value="DnaJ"/>
    <property type="match status" value="1"/>
</dbReference>
<dbReference type="InterPro" id="IPR027417">
    <property type="entry name" value="P-loop_NTPase"/>
</dbReference>
<evidence type="ECO:0008006" key="6">
    <source>
        <dbReference type="Google" id="ProtNLM"/>
    </source>
</evidence>
<dbReference type="GO" id="GO:0003924">
    <property type="term" value="F:GTPase activity"/>
    <property type="evidence" value="ECO:0007669"/>
    <property type="project" value="InterPro"/>
</dbReference>
<name>A0A8J2WHV9_9STRA</name>
<dbReference type="InterPro" id="IPR036869">
    <property type="entry name" value="J_dom_sf"/>
</dbReference>
<organism evidence="4 5">
    <name type="scientific">Pelagomonas calceolata</name>
    <dbReference type="NCBI Taxonomy" id="35677"/>
    <lineage>
        <taxon>Eukaryota</taxon>
        <taxon>Sar</taxon>
        <taxon>Stramenopiles</taxon>
        <taxon>Ochrophyta</taxon>
        <taxon>Pelagophyceae</taxon>
        <taxon>Pelagomonadales</taxon>
        <taxon>Pelagomonadaceae</taxon>
        <taxon>Pelagomonas</taxon>
    </lineage>
</organism>
<dbReference type="Pfam" id="PF00350">
    <property type="entry name" value="Dynamin_N"/>
    <property type="match status" value="1"/>
</dbReference>
<dbReference type="Gene3D" id="1.10.287.110">
    <property type="entry name" value="DnaJ domain"/>
    <property type="match status" value="1"/>
</dbReference>
<dbReference type="GO" id="GO:0005874">
    <property type="term" value="C:microtubule"/>
    <property type="evidence" value="ECO:0007669"/>
    <property type="project" value="TreeGrafter"/>
</dbReference>
<dbReference type="InterPro" id="IPR001623">
    <property type="entry name" value="DnaJ_domain"/>
</dbReference>
<gene>
    <name evidence="4" type="ORF">PECAL_2P21980</name>
</gene>
<dbReference type="PROSITE" id="PS51718">
    <property type="entry name" value="G_DYNAMIN_2"/>
    <property type="match status" value="1"/>
</dbReference>
<feature type="domain" description="Dynamin-type G" evidence="3">
    <location>
        <begin position="125"/>
        <end position="419"/>
    </location>
</feature>
<comment type="caution">
    <text evidence="4">The sequence shown here is derived from an EMBL/GenBank/DDBJ whole genome shotgun (WGS) entry which is preliminary data.</text>
</comment>
<dbReference type="PROSITE" id="PS50076">
    <property type="entry name" value="DNAJ_2"/>
    <property type="match status" value="1"/>
</dbReference>
<dbReference type="PANTHER" id="PTHR11566">
    <property type="entry name" value="DYNAMIN"/>
    <property type="match status" value="1"/>
</dbReference>
<dbReference type="PRINTS" id="PR00195">
    <property type="entry name" value="DYNAMIN"/>
</dbReference>
<evidence type="ECO:0000313" key="4">
    <source>
        <dbReference type="EMBL" id="CAH0369090.1"/>
    </source>
</evidence>
<dbReference type="Pfam" id="PF00226">
    <property type="entry name" value="DnaJ"/>
    <property type="match status" value="1"/>
</dbReference>
<dbReference type="AlphaFoldDB" id="A0A8J2WHV9"/>
<evidence type="ECO:0000259" key="2">
    <source>
        <dbReference type="PROSITE" id="PS50076"/>
    </source>
</evidence>
<feature type="compositionally biased region" description="Low complexity" evidence="1">
    <location>
        <begin position="720"/>
        <end position="729"/>
    </location>
</feature>
<dbReference type="InterPro" id="IPR030381">
    <property type="entry name" value="G_DYNAMIN_dom"/>
</dbReference>
<proteinExistence type="predicted"/>
<evidence type="ECO:0000256" key="1">
    <source>
        <dbReference type="SAM" id="MobiDB-lite"/>
    </source>
</evidence>
<keyword evidence="5" id="KW-1185">Reference proteome</keyword>
<dbReference type="EMBL" id="CAKKNE010000002">
    <property type="protein sequence ID" value="CAH0369090.1"/>
    <property type="molecule type" value="Genomic_DNA"/>
</dbReference>
<dbReference type="GO" id="GO:0005525">
    <property type="term" value="F:GTP binding"/>
    <property type="evidence" value="ECO:0007669"/>
    <property type="project" value="InterPro"/>
</dbReference>
<reference evidence="4" key="1">
    <citation type="submission" date="2021-11" db="EMBL/GenBank/DDBJ databases">
        <authorList>
            <consortium name="Genoscope - CEA"/>
            <person name="William W."/>
        </authorList>
    </citation>
    <scope>NUCLEOTIDE SEQUENCE</scope>
</reference>
<dbReference type="SMART" id="SM00271">
    <property type="entry name" value="DnaJ"/>
    <property type="match status" value="1"/>
</dbReference>
<feature type="non-terminal residue" evidence="4">
    <location>
        <position position="750"/>
    </location>
</feature>
<dbReference type="SUPFAM" id="SSF46565">
    <property type="entry name" value="Chaperone J-domain"/>
    <property type="match status" value="1"/>
</dbReference>